<dbReference type="Proteomes" id="UP000663193">
    <property type="component" value="Chromosome 5"/>
</dbReference>
<keyword evidence="2" id="KW-1185">Reference proteome</keyword>
<reference evidence="2" key="1">
    <citation type="journal article" date="2021" name="BMC Genomics">
        <title>Chromosome-level genome assembly and manually-curated proteome of model necrotroph Parastagonospora nodorum Sn15 reveals a genome-wide trove of candidate effector homologs, and redundancy of virulence-related functions within an accessory chromosome.</title>
        <authorList>
            <person name="Bertazzoni S."/>
            <person name="Jones D.A.B."/>
            <person name="Phan H.T."/>
            <person name="Tan K.-C."/>
            <person name="Hane J.K."/>
        </authorList>
    </citation>
    <scope>NUCLEOTIDE SEQUENCE [LARGE SCALE GENOMIC DNA]</scope>
    <source>
        <strain evidence="2">SN15 / ATCC MYA-4574 / FGSC 10173)</strain>
    </source>
</reference>
<dbReference type="EMBL" id="CP069027">
    <property type="protein sequence ID" value="QRC94804.1"/>
    <property type="molecule type" value="Genomic_DNA"/>
</dbReference>
<organism evidence="1 2">
    <name type="scientific">Phaeosphaeria nodorum (strain SN15 / ATCC MYA-4574 / FGSC 10173)</name>
    <name type="common">Glume blotch fungus</name>
    <name type="synonym">Parastagonospora nodorum</name>
    <dbReference type="NCBI Taxonomy" id="321614"/>
    <lineage>
        <taxon>Eukaryota</taxon>
        <taxon>Fungi</taxon>
        <taxon>Dikarya</taxon>
        <taxon>Ascomycota</taxon>
        <taxon>Pezizomycotina</taxon>
        <taxon>Dothideomycetes</taxon>
        <taxon>Pleosporomycetidae</taxon>
        <taxon>Pleosporales</taxon>
        <taxon>Pleosporineae</taxon>
        <taxon>Phaeosphaeriaceae</taxon>
        <taxon>Parastagonospora</taxon>
    </lineage>
</organism>
<proteinExistence type="predicted"/>
<name>A0A7U2F1E1_PHANO</name>
<evidence type="ECO:0000313" key="2">
    <source>
        <dbReference type="Proteomes" id="UP000663193"/>
    </source>
</evidence>
<gene>
    <name evidence="1" type="ORF">JI435_149550</name>
</gene>
<protein>
    <submittedName>
        <fullName evidence="1">Uncharacterized protein</fullName>
    </submittedName>
</protein>
<dbReference type="VEuPathDB" id="FungiDB:JI435_149550"/>
<accession>A0A7U2F1E1</accession>
<sequence>YTSYSCNPDDHMDGLGLDCFYFVLHCEGADCEDYACPGTLSRRQVRS</sequence>
<dbReference type="AlphaFoldDB" id="A0A7U2F1E1"/>
<feature type="non-terminal residue" evidence="1">
    <location>
        <position position="1"/>
    </location>
</feature>
<evidence type="ECO:0000313" key="1">
    <source>
        <dbReference type="EMBL" id="QRC94804.1"/>
    </source>
</evidence>